<proteinExistence type="predicted"/>
<dbReference type="HOGENOM" id="CLU_1865379_0_0_1"/>
<evidence type="ECO:0000313" key="2">
    <source>
        <dbReference type="EMBL" id="ETW83590.1"/>
    </source>
</evidence>
<protein>
    <submittedName>
        <fullName evidence="2">Uncharacterized protein</fullName>
    </submittedName>
</protein>
<dbReference type="Proteomes" id="UP000030671">
    <property type="component" value="Unassembled WGS sequence"/>
</dbReference>
<sequence>MSDTDELIRMAFQETCDGVPAPDPNGQFDMTRFNFPSNMFNAQPLPDISTFGLAGADLVPPEGTQEEADLMQMLEENGISIGLPARVPYMDHNYDQGLSLIFPSGTTSAMTRSATDGNGYATQSAVDPEWFSRSKSR</sequence>
<accession>W4KE44</accession>
<organism evidence="2 3">
    <name type="scientific">Heterobasidion irregulare (strain TC 32-1)</name>
    <dbReference type="NCBI Taxonomy" id="747525"/>
    <lineage>
        <taxon>Eukaryota</taxon>
        <taxon>Fungi</taxon>
        <taxon>Dikarya</taxon>
        <taxon>Basidiomycota</taxon>
        <taxon>Agaricomycotina</taxon>
        <taxon>Agaricomycetes</taxon>
        <taxon>Russulales</taxon>
        <taxon>Bondarzewiaceae</taxon>
        <taxon>Heterobasidion</taxon>
        <taxon>Heterobasidion annosum species complex</taxon>
    </lineage>
</organism>
<name>W4KE44_HETIT</name>
<reference evidence="2 3" key="1">
    <citation type="journal article" date="2012" name="New Phytol.">
        <title>Insight into trade-off between wood decay and parasitism from the genome of a fungal forest pathogen.</title>
        <authorList>
            <person name="Olson A."/>
            <person name="Aerts A."/>
            <person name="Asiegbu F."/>
            <person name="Belbahri L."/>
            <person name="Bouzid O."/>
            <person name="Broberg A."/>
            <person name="Canback B."/>
            <person name="Coutinho P.M."/>
            <person name="Cullen D."/>
            <person name="Dalman K."/>
            <person name="Deflorio G."/>
            <person name="van Diepen L.T."/>
            <person name="Dunand C."/>
            <person name="Duplessis S."/>
            <person name="Durling M."/>
            <person name="Gonthier P."/>
            <person name="Grimwood J."/>
            <person name="Fossdal C.G."/>
            <person name="Hansson D."/>
            <person name="Henrissat B."/>
            <person name="Hietala A."/>
            <person name="Himmelstrand K."/>
            <person name="Hoffmeister D."/>
            <person name="Hogberg N."/>
            <person name="James T.Y."/>
            <person name="Karlsson M."/>
            <person name="Kohler A."/>
            <person name="Kues U."/>
            <person name="Lee Y.H."/>
            <person name="Lin Y.C."/>
            <person name="Lind M."/>
            <person name="Lindquist E."/>
            <person name="Lombard V."/>
            <person name="Lucas S."/>
            <person name="Lunden K."/>
            <person name="Morin E."/>
            <person name="Murat C."/>
            <person name="Park J."/>
            <person name="Raffaello T."/>
            <person name="Rouze P."/>
            <person name="Salamov A."/>
            <person name="Schmutz J."/>
            <person name="Solheim H."/>
            <person name="Stahlberg J."/>
            <person name="Velez H."/>
            <person name="de Vries R.P."/>
            <person name="Wiebenga A."/>
            <person name="Woodward S."/>
            <person name="Yakovlev I."/>
            <person name="Garbelotto M."/>
            <person name="Martin F."/>
            <person name="Grigoriev I.V."/>
            <person name="Stenlid J."/>
        </authorList>
    </citation>
    <scope>NUCLEOTIDE SEQUENCE [LARGE SCALE GENOMIC DNA]</scope>
    <source>
        <strain evidence="2 3">TC 32-1</strain>
    </source>
</reference>
<feature type="region of interest" description="Disordered" evidence="1">
    <location>
        <begin position="111"/>
        <end position="137"/>
    </location>
</feature>
<evidence type="ECO:0000313" key="3">
    <source>
        <dbReference type="Proteomes" id="UP000030671"/>
    </source>
</evidence>
<gene>
    <name evidence="2" type="ORF">HETIRDRAFT_170044</name>
</gene>
<dbReference type="AlphaFoldDB" id="W4KE44"/>
<dbReference type="KEGG" id="hir:HETIRDRAFT_170044"/>
<dbReference type="RefSeq" id="XP_009543368.1">
    <property type="nucleotide sequence ID" value="XM_009545073.1"/>
</dbReference>
<dbReference type="GeneID" id="20668254"/>
<dbReference type="EMBL" id="KI925456">
    <property type="protein sequence ID" value="ETW83590.1"/>
    <property type="molecule type" value="Genomic_DNA"/>
</dbReference>
<keyword evidence="3" id="KW-1185">Reference proteome</keyword>
<dbReference type="InParanoid" id="W4KE44"/>
<evidence type="ECO:0000256" key="1">
    <source>
        <dbReference type="SAM" id="MobiDB-lite"/>
    </source>
</evidence>
<feature type="compositionally biased region" description="Polar residues" evidence="1">
    <location>
        <begin position="111"/>
        <end position="125"/>
    </location>
</feature>